<keyword evidence="3" id="KW-0547">Nucleotide-binding</keyword>
<dbReference type="GO" id="GO:0005524">
    <property type="term" value="F:ATP binding"/>
    <property type="evidence" value="ECO:0007669"/>
    <property type="project" value="UniProtKB-KW"/>
</dbReference>
<evidence type="ECO:0000256" key="2">
    <source>
        <dbReference type="ARBA" id="ARBA00022598"/>
    </source>
</evidence>
<keyword evidence="2" id="KW-0436">Ligase</keyword>
<dbReference type="Gene3D" id="3.40.1190.10">
    <property type="entry name" value="Mur-like, catalytic domain"/>
    <property type="match status" value="1"/>
</dbReference>
<dbReference type="InterPro" id="IPR001645">
    <property type="entry name" value="Folylpolyglutamate_synth"/>
</dbReference>
<dbReference type="Pfam" id="PF08245">
    <property type="entry name" value="Mur_ligase_M"/>
    <property type="match status" value="1"/>
</dbReference>
<organism evidence="7 8">
    <name type="scientific">Oryza rufipogon</name>
    <name type="common">Brownbeard rice</name>
    <name type="synonym">Asian wild rice</name>
    <dbReference type="NCBI Taxonomy" id="4529"/>
    <lineage>
        <taxon>Eukaryota</taxon>
        <taxon>Viridiplantae</taxon>
        <taxon>Streptophyta</taxon>
        <taxon>Embryophyta</taxon>
        <taxon>Tracheophyta</taxon>
        <taxon>Spermatophyta</taxon>
        <taxon>Magnoliopsida</taxon>
        <taxon>Liliopsida</taxon>
        <taxon>Poales</taxon>
        <taxon>Poaceae</taxon>
        <taxon>BOP clade</taxon>
        <taxon>Oryzoideae</taxon>
        <taxon>Oryzeae</taxon>
        <taxon>Oryzinae</taxon>
        <taxon>Oryza</taxon>
    </lineage>
</organism>
<dbReference type="AlphaFoldDB" id="A0A0E0RK86"/>
<evidence type="ECO:0000313" key="7">
    <source>
        <dbReference type="EnsemblPlants" id="ORUFI12G21570.1"/>
    </source>
</evidence>
<evidence type="ECO:0000313" key="8">
    <source>
        <dbReference type="Proteomes" id="UP000008022"/>
    </source>
</evidence>
<comment type="similarity">
    <text evidence="1">Belongs to the folylpolyglutamate synthase family.</text>
</comment>
<keyword evidence="4" id="KW-0067">ATP-binding</keyword>
<dbReference type="GO" id="GO:0004326">
    <property type="term" value="F:tetrahydrofolylpolyglutamate synthase activity"/>
    <property type="evidence" value="ECO:0007669"/>
    <property type="project" value="InterPro"/>
</dbReference>
<dbReference type="Proteomes" id="UP000008022">
    <property type="component" value="Unassembled WGS sequence"/>
</dbReference>
<dbReference type="InterPro" id="IPR013221">
    <property type="entry name" value="Mur_ligase_cen"/>
</dbReference>
<dbReference type="FunFam" id="3.40.1190.10:FF:000012">
    <property type="entry name" value="Dihydrofolate synthetase"/>
    <property type="match status" value="1"/>
</dbReference>
<dbReference type="Gramene" id="ORUFI12G21570.1">
    <property type="protein sequence ID" value="ORUFI12G21570.1"/>
    <property type="gene ID" value="ORUFI12G21570"/>
</dbReference>
<dbReference type="SUPFAM" id="SSF53623">
    <property type="entry name" value="MurD-like peptide ligases, catalytic domain"/>
    <property type="match status" value="1"/>
</dbReference>
<dbReference type="EnsemblPlants" id="ORUFI12G21570.1">
    <property type="protein sequence ID" value="ORUFI12G21570.1"/>
    <property type="gene ID" value="ORUFI12G21570"/>
</dbReference>
<protein>
    <recommendedName>
        <fullName evidence="6">Mur ligase central domain-containing protein</fullName>
    </recommendedName>
</protein>
<feature type="region of interest" description="Disordered" evidence="5">
    <location>
        <begin position="1"/>
        <end position="73"/>
    </location>
</feature>
<accession>A0A0E0RK86</accession>
<dbReference type="eggNOG" id="KOG2525">
    <property type="taxonomic scope" value="Eukaryota"/>
</dbReference>
<dbReference type="PROSITE" id="PS01011">
    <property type="entry name" value="FOLYLPOLYGLU_SYNT_1"/>
    <property type="match status" value="1"/>
</dbReference>
<dbReference type="GO" id="GO:0005737">
    <property type="term" value="C:cytoplasm"/>
    <property type="evidence" value="ECO:0007669"/>
    <property type="project" value="TreeGrafter"/>
</dbReference>
<dbReference type="GO" id="GO:0008841">
    <property type="term" value="F:dihydrofolate synthase activity"/>
    <property type="evidence" value="ECO:0007669"/>
    <property type="project" value="TreeGrafter"/>
</dbReference>
<reference evidence="7" key="2">
    <citation type="submission" date="2015-06" db="UniProtKB">
        <authorList>
            <consortium name="EnsemblPlants"/>
        </authorList>
    </citation>
    <scope>IDENTIFICATION</scope>
</reference>
<evidence type="ECO:0000256" key="5">
    <source>
        <dbReference type="SAM" id="MobiDB-lite"/>
    </source>
</evidence>
<name>A0A0E0RK86_ORYRU</name>
<dbReference type="PANTHER" id="PTHR11136">
    <property type="entry name" value="FOLYLPOLYGLUTAMATE SYNTHASE-RELATED"/>
    <property type="match status" value="1"/>
</dbReference>
<feature type="domain" description="Mur ligase central" evidence="6">
    <location>
        <begin position="179"/>
        <end position="331"/>
    </location>
</feature>
<keyword evidence="8" id="KW-1185">Reference proteome</keyword>
<evidence type="ECO:0000256" key="3">
    <source>
        <dbReference type="ARBA" id="ARBA00022741"/>
    </source>
</evidence>
<reference evidence="8" key="1">
    <citation type="submission" date="2013-06" db="EMBL/GenBank/DDBJ databases">
        <authorList>
            <person name="Zhao Q."/>
        </authorList>
    </citation>
    <scope>NUCLEOTIDE SEQUENCE</scope>
    <source>
        <strain evidence="8">cv. W1943</strain>
    </source>
</reference>
<dbReference type="InterPro" id="IPR036565">
    <property type="entry name" value="Mur-like_cat_sf"/>
</dbReference>
<dbReference type="STRING" id="4529.A0A0E0RK86"/>
<dbReference type="NCBIfam" id="TIGR01499">
    <property type="entry name" value="folC"/>
    <property type="match status" value="1"/>
</dbReference>
<evidence type="ECO:0000259" key="6">
    <source>
        <dbReference type="Pfam" id="PF08245"/>
    </source>
</evidence>
<proteinExistence type="inferred from homology"/>
<sequence>MEDQSSVVTRLRPKNEIEKWRKRSGPSTSYGPLKSSGPTKRRRAAHPRQGDNLCDDTAAPPLLPPANSAAAAGATAVRPHRMLPRFPVSLLRSRSLLRGSARRGLVTAMAGARGGGGGGGEDGQLGEFYEYMERLRNYERSGVPRGAGTDSDDGFDLGRMRRLLRRLGDPHTHFPAVHIAGTKGKGSTAAFLSNIMREQGYNVGCYTSPHLLTIRERISVGQSGGPVSAELLRDLFGHAKEAIGQSIESEDGALTHFEVFTALSYLLFSQENVDIAIVEAGLGGARDATNVIQSTELAASVITTVGKEHLAALGGSLQSIAVAKSGIIKQERPVIIGGPFSPDIEQILRDRAFLTQSPVISACDPGIRSITRCIGWDCGKPYQSCDIVIEISNDIPLFIELQDLKLQLLGDHQRQNAVTACCTALCLRELGWNISDTSIQAGLEKTQLPGRSQFLTKEETSVLGLDGTSSVLVDGGPRPDVVLLTEASIAGGRSRSMPASSLKEIWMAAAQSQGISCYSDIGTITGVEAPIIASRPTTSRSLSGDKPMLIGCCTPFSSDLIRVASRLLQTQEDGDTGLICVTGSLHMVSSVLGQLRQV</sequence>
<dbReference type="PROSITE" id="PS01012">
    <property type="entry name" value="FOLYLPOLYGLU_SYNT_2"/>
    <property type="match status" value="1"/>
</dbReference>
<dbReference type="OMA" id="HPRQGDN"/>
<dbReference type="PANTHER" id="PTHR11136:SF0">
    <property type="entry name" value="DIHYDROFOLATE SYNTHETASE-RELATED"/>
    <property type="match status" value="1"/>
</dbReference>
<evidence type="ECO:0000256" key="4">
    <source>
        <dbReference type="ARBA" id="ARBA00022840"/>
    </source>
</evidence>
<dbReference type="InterPro" id="IPR018109">
    <property type="entry name" value="Folylpolyglutamate_synth_CS"/>
</dbReference>
<evidence type="ECO:0000256" key="1">
    <source>
        <dbReference type="ARBA" id="ARBA00008276"/>
    </source>
</evidence>